<dbReference type="SUPFAM" id="SSF53300">
    <property type="entry name" value="vWA-like"/>
    <property type="match status" value="1"/>
</dbReference>
<reference evidence="3 4" key="1">
    <citation type="submission" date="2017-02" db="EMBL/GenBank/DDBJ databases">
        <title>Genomes of Trichoderma spp. with biocontrol activity.</title>
        <authorList>
            <person name="Gardiner D."/>
            <person name="Kazan K."/>
            <person name="Vos C."/>
            <person name="Harvey P."/>
        </authorList>
    </citation>
    <scope>NUCLEOTIDE SEQUENCE [LARGE SCALE GENOMIC DNA]</scope>
    <source>
        <strain evidence="3 4">Tr1</strain>
    </source>
</reference>
<dbReference type="Gene3D" id="3.40.50.410">
    <property type="entry name" value="von Willebrand factor, type A domain"/>
    <property type="match status" value="1"/>
</dbReference>
<dbReference type="PANTHER" id="PTHR34706:SF3">
    <property type="entry name" value="ANKYRIN REPEAT PROTEIN (AFU_ORTHOLOGUE AFUA_7G06200)"/>
    <property type="match status" value="1"/>
</dbReference>
<dbReference type="OrthoDB" id="2142040at2759"/>
<dbReference type="AlphaFoldDB" id="A0A2K0UMI5"/>
<dbReference type="InterPro" id="IPR002035">
    <property type="entry name" value="VWF_A"/>
</dbReference>
<dbReference type="Proteomes" id="UP000236290">
    <property type="component" value="Unassembled WGS sequence"/>
</dbReference>
<comment type="caution">
    <text evidence="3">The sequence shown here is derived from an EMBL/GenBank/DDBJ whole genome shotgun (WGS) entry which is preliminary data.</text>
</comment>
<feature type="repeat" description="ANK" evidence="1">
    <location>
        <begin position="35"/>
        <end position="67"/>
    </location>
</feature>
<keyword evidence="1" id="KW-0040">ANK repeat</keyword>
<proteinExistence type="predicted"/>
<evidence type="ECO:0000259" key="2">
    <source>
        <dbReference type="PROSITE" id="PS50234"/>
    </source>
</evidence>
<dbReference type="PROSITE" id="PS50088">
    <property type="entry name" value="ANK_REPEAT"/>
    <property type="match status" value="1"/>
</dbReference>
<dbReference type="InterPro" id="IPR002110">
    <property type="entry name" value="Ankyrin_rpt"/>
</dbReference>
<dbReference type="InterPro" id="IPR036465">
    <property type="entry name" value="vWFA_dom_sf"/>
</dbReference>
<dbReference type="PROSITE" id="PS50234">
    <property type="entry name" value="VWFA"/>
    <property type="match status" value="1"/>
</dbReference>
<dbReference type="SMART" id="SM00248">
    <property type="entry name" value="ANK"/>
    <property type="match status" value="3"/>
</dbReference>
<dbReference type="EMBL" id="MTYI01000016">
    <property type="protein sequence ID" value="PNP59003.1"/>
    <property type="molecule type" value="Genomic_DNA"/>
</dbReference>
<dbReference type="Pfam" id="PF12796">
    <property type="entry name" value="Ank_2"/>
    <property type="match status" value="1"/>
</dbReference>
<feature type="domain" description="VWFA" evidence="2">
    <location>
        <begin position="279"/>
        <end position="481"/>
    </location>
</feature>
<protein>
    <recommendedName>
        <fullName evidence="2">VWFA domain-containing protein</fullName>
    </recommendedName>
</protein>
<organism evidence="3 4">
    <name type="scientific">Trichoderma harzianum</name>
    <name type="common">Hypocrea lixii</name>
    <dbReference type="NCBI Taxonomy" id="5544"/>
    <lineage>
        <taxon>Eukaryota</taxon>
        <taxon>Fungi</taxon>
        <taxon>Dikarya</taxon>
        <taxon>Ascomycota</taxon>
        <taxon>Pezizomycotina</taxon>
        <taxon>Sordariomycetes</taxon>
        <taxon>Hypocreomycetidae</taxon>
        <taxon>Hypocreales</taxon>
        <taxon>Hypocreaceae</taxon>
        <taxon>Trichoderma</taxon>
    </lineage>
</organism>
<evidence type="ECO:0000313" key="4">
    <source>
        <dbReference type="Proteomes" id="UP000236290"/>
    </source>
</evidence>
<gene>
    <name evidence="3" type="ORF">THARTR1_01251</name>
</gene>
<evidence type="ECO:0000256" key="1">
    <source>
        <dbReference type="PROSITE-ProRule" id="PRU00023"/>
    </source>
</evidence>
<sequence length="492" mass="55028">MSIYEDARKGLLVGSILDAYIANNPSILDEQSPDSGLTVLSIAAIEGFPEEVEQLLKKGAKADALTKDLETPLLLAAWKGKKERARIIQLLLNKTPLSSINRTCKGANFNTPLMFAIEKKDYESIRLLVQPGAAEDNSIKNSDGLTVKEIAAAAEDRLVTRSFLPDEKQKAAVLAADVTDLPSHAVLWVNKAMQELVTELFGLNPEFNESIDEQITRNQELTKVENKRMEMHGPLDRFFQGNDGFAQEMAEKLVSLEQDPANKVRSQKLSEMIKSSLYKLVVYCDDSTSMKRDGRWESQKELVQRIAKITTLLLPDDEGVTLRFINRNVENSDNLTLERLGNVLKDMDWRPGGDTQIGTNLRSKILQPLVYSKLDTGNLNRPLIVIIMTDGVPEPEDGPELEKVILECEKKIQDSGYPPQTVKFMIGQIGTSKVAARFLSSLRQNSDIARTTLVTSDKLDDEFKDYEDNDSKLAKWLVETLLTPFRNLTGND</sequence>
<dbReference type="PANTHER" id="PTHR34706">
    <property type="entry name" value="SLR1338 PROTEIN"/>
    <property type="match status" value="1"/>
</dbReference>
<name>A0A2K0UMI5_TRIHA</name>
<evidence type="ECO:0000313" key="3">
    <source>
        <dbReference type="EMBL" id="PNP59003.1"/>
    </source>
</evidence>
<dbReference type="InterPro" id="IPR036770">
    <property type="entry name" value="Ankyrin_rpt-contain_sf"/>
</dbReference>
<accession>A0A2K0UMI5</accession>
<dbReference type="SUPFAM" id="SSF48403">
    <property type="entry name" value="Ankyrin repeat"/>
    <property type="match status" value="1"/>
</dbReference>
<dbReference type="Gene3D" id="1.25.40.20">
    <property type="entry name" value="Ankyrin repeat-containing domain"/>
    <property type="match status" value="1"/>
</dbReference>